<proteinExistence type="predicted"/>
<dbReference type="EMBL" id="PJEX01000070">
    <property type="protein sequence ID" value="TKW56379.1"/>
    <property type="molecule type" value="Genomic_DNA"/>
</dbReference>
<dbReference type="AlphaFoldDB" id="A0A4U6XL75"/>
<evidence type="ECO:0000313" key="2">
    <source>
        <dbReference type="EMBL" id="TKW56379.1"/>
    </source>
</evidence>
<organism evidence="2 3">
    <name type="scientific">Colletotrichum tanaceti</name>
    <dbReference type="NCBI Taxonomy" id="1306861"/>
    <lineage>
        <taxon>Eukaryota</taxon>
        <taxon>Fungi</taxon>
        <taxon>Dikarya</taxon>
        <taxon>Ascomycota</taxon>
        <taxon>Pezizomycotina</taxon>
        <taxon>Sordariomycetes</taxon>
        <taxon>Hypocreomycetidae</taxon>
        <taxon>Glomerellales</taxon>
        <taxon>Glomerellaceae</taxon>
        <taxon>Colletotrichum</taxon>
        <taxon>Colletotrichum destructivum species complex</taxon>
    </lineage>
</organism>
<comment type="caution">
    <text evidence="2">The sequence shown here is derived from an EMBL/GenBank/DDBJ whole genome shotgun (WGS) entry which is preliminary data.</text>
</comment>
<protein>
    <submittedName>
        <fullName evidence="2">Uncharacterized protein</fullName>
    </submittedName>
</protein>
<feature type="compositionally biased region" description="Low complexity" evidence="1">
    <location>
        <begin position="9"/>
        <end position="26"/>
    </location>
</feature>
<name>A0A4U6XL75_9PEZI</name>
<keyword evidence="3" id="KW-1185">Reference proteome</keyword>
<feature type="region of interest" description="Disordered" evidence="1">
    <location>
        <begin position="1"/>
        <end position="26"/>
    </location>
</feature>
<sequence length="611" mass="63230">MAPAWGRIRTGVRGRASSRSSRRPSGLLDDDIARLLRHDVQRQGDVEAGDLGEDAGVDDPQAVGAADPEARVEDGHGVVVGPDGTGARRVVAPRLVLEEPLGVLLARDVAAAGPDLREAPVERDEAAERPAGELEPLVRRLQVLVGLAAVVDARVVVVEVDGRHVPGVGRPEGDGAGVVAAVRLEDDPGPVPRVGERVGGVARELALELGRRPRDEEVGLVLGDGGPEHDGDGDAVGGVDPLGDGLEALAVLLEAGVRRRLRKGALAGDGEVARRLADHRGLVAVLHVGTDAGEVDQDGDAERLELRLGADPAELEQLGRVEGAGRDDDLPLGVDAAGSRGRRRAGTGVGAVEAGSLQEVDPDSPGLVATRLIKADLGDLIYISSVPGPAADGVGHGQRDLVEARLARLAGRVDVPEQDLAEPGDGIEQEAEEALAHGRGGRDDERQQLAVLDDERQGRERGAEPAAVAVADDARGQVHVPLELLEVGPHPGRRPRVVAGQGRHLGPVAVMGVDRDEGVVAGAAAQGAGARVPDAEGLRLGWGVQADVEAAVRHLFHLVSSNSVDMRWRAGTFSVQESPESPPASINNTLKPAMARLAATGPPPGPEPTTT</sequence>
<evidence type="ECO:0000313" key="3">
    <source>
        <dbReference type="Proteomes" id="UP000310108"/>
    </source>
</evidence>
<feature type="compositionally biased region" description="Acidic residues" evidence="1">
    <location>
        <begin position="47"/>
        <end position="57"/>
    </location>
</feature>
<gene>
    <name evidence="2" type="ORF">CTA1_7237</name>
</gene>
<dbReference type="Proteomes" id="UP000310108">
    <property type="component" value="Unassembled WGS sequence"/>
</dbReference>
<feature type="region of interest" description="Disordered" evidence="1">
    <location>
        <begin position="324"/>
        <end position="345"/>
    </location>
</feature>
<evidence type="ECO:0000256" key="1">
    <source>
        <dbReference type="SAM" id="MobiDB-lite"/>
    </source>
</evidence>
<feature type="region of interest" description="Disordered" evidence="1">
    <location>
        <begin position="43"/>
        <end position="81"/>
    </location>
</feature>
<accession>A0A4U6XL75</accession>
<reference evidence="2 3" key="1">
    <citation type="journal article" date="2019" name="PLoS ONE">
        <title>Comparative genome analysis indicates high evolutionary potential of pathogenicity genes in Colletotrichum tanaceti.</title>
        <authorList>
            <person name="Lelwala R.V."/>
            <person name="Korhonen P.K."/>
            <person name="Young N.D."/>
            <person name="Scott J.B."/>
            <person name="Ades P.A."/>
            <person name="Gasser R.B."/>
            <person name="Taylor P.W.J."/>
        </authorList>
    </citation>
    <scope>NUCLEOTIDE SEQUENCE [LARGE SCALE GENOMIC DNA]</scope>
    <source>
        <strain evidence="2">BRIP57314</strain>
    </source>
</reference>